<evidence type="ECO:0000256" key="1">
    <source>
        <dbReference type="ARBA" id="ARBA00001602"/>
    </source>
</evidence>
<evidence type="ECO:0000256" key="6">
    <source>
        <dbReference type="ARBA" id="ARBA00023316"/>
    </source>
</evidence>
<feature type="binding site" evidence="7">
    <location>
        <begin position="72"/>
        <end position="73"/>
    </location>
    <ligand>
        <name>substrate</name>
    </ligand>
</feature>
<dbReference type="Pfam" id="PF01177">
    <property type="entry name" value="Asp_Glu_race"/>
    <property type="match status" value="1"/>
</dbReference>
<sequence length="253" mass="28134">MAIGVFDSGIGGLTVFRTIAKEFPKLDIYYFGDTARVPYGIRSKDTIIKYTTECIDYLVKHYNLEAIVIACNSASSYAIDSLKIKFNLPVLGVIDPGVRAALTTTKTNNILVIGTKATVNSNAYPNKINQISPLTKIYQQACPLFVPIVEEGLFNHKVAETMVKEYLSPYIDKIDTVILGCTHYPLLKETISKLYPDLNLVDSSIAILDDLRNLQITFNESGKRLIHITDKTQSFETLKNILAGNTPFKIVSM</sequence>
<evidence type="ECO:0000313" key="9">
    <source>
        <dbReference type="Proteomes" id="UP000001520"/>
    </source>
</evidence>
<keyword evidence="6 7" id="KW-0961">Cell wall biogenesis/degradation</keyword>
<keyword evidence="5 7" id="KW-0413">Isomerase</keyword>
<dbReference type="STRING" id="639282.DEFDS_1793"/>
<dbReference type="KEGG" id="ddf:DEFDS_1793"/>
<dbReference type="PANTHER" id="PTHR21198:SF2">
    <property type="entry name" value="GLUTAMATE RACEMASE"/>
    <property type="match status" value="1"/>
</dbReference>
<feature type="binding site" evidence="7">
    <location>
        <begin position="39"/>
        <end position="40"/>
    </location>
    <ligand>
        <name>substrate</name>
    </ligand>
</feature>
<evidence type="ECO:0000256" key="3">
    <source>
        <dbReference type="ARBA" id="ARBA00022960"/>
    </source>
</evidence>
<dbReference type="PROSITE" id="PS00924">
    <property type="entry name" value="ASP_GLU_RACEMASE_2"/>
    <property type="match status" value="1"/>
</dbReference>
<dbReference type="AlphaFoldDB" id="D3P958"/>
<feature type="binding site" evidence="7">
    <location>
        <begin position="182"/>
        <end position="183"/>
    </location>
    <ligand>
        <name>substrate</name>
    </ligand>
</feature>
<organism evidence="8 9">
    <name type="scientific">Deferribacter desulfuricans (strain DSM 14783 / JCM 11476 / NBRC 101012 / SSM1)</name>
    <dbReference type="NCBI Taxonomy" id="639282"/>
    <lineage>
        <taxon>Bacteria</taxon>
        <taxon>Pseudomonadati</taxon>
        <taxon>Deferribacterota</taxon>
        <taxon>Deferribacteres</taxon>
        <taxon>Deferribacterales</taxon>
        <taxon>Deferribacteraceae</taxon>
        <taxon>Deferribacter</taxon>
    </lineage>
</organism>
<dbReference type="EC" id="5.1.1.3" evidence="2 7"/>
<dbReference type="SUPFAM" id="SSF53681">
    <property type="entry name" value="Aspartate/glutamate racemase"/>
    <property type="match status" value="2"/>
</dbReference>
<comment type="function">
    <text evidence="7">Provides the (R)-glutamate required for cell wall biosynthesis.</text>
</comment>
<dbReference type="FunFam" id="3.40.50.1860:FF:000001">
    <property type="entry name" value="Glutamate racemase"/>
    <property type="match status" value="1"/>
</dbReference>
<evidence type="ECO:0000256" key="4">
    <source>
        <dbReference type="ARBA" id="ARBA00022984"/>
    </source>
</evidence>
<proteinExistence type="inferred from homology"/>
<dbReference type="OrthoDB" id="9801055at2"/>
<evidence type="ECO:0000256" key="2">
    <source>
        <dbReference type="ARBA" id="ARBA00013090"/>
    </source>
</evidence>
<dbReference type="GO" id="GO:0008360">
    <property type="term" value="P:regulation of cell shape"/>
    <property type="evidence" value="ECO:0007669"/>
    <property type="project" value="UniProtKB-KW"/>
</dbReference>
<dbReference type="EMBL" id="AP011529">
    <property type="protein sequence ID" value="BAI81248.1"/>
    <property type="molecule type" value="Genomic_DNA"/>
</dbReference>
<dbReference type="InterPro" id="IPR033134">
    <property type="entry name" value="Asp/Glu_racemase_AS_2"/>
</dbReference>
<dbReference type="UniPathway" id="UPA00219"/>
<comment type="pathway">
    <text evidence="7">Cell wall biogenesis; peptidoglycan biosynthesis.</text>
</comment>
<dbReference type="eggNOG" id="COG0796">
    <property type="taxonomic scope" value="Bacteria"/>
</dbReference>
<dbReference type="InterPro" id="IPR015942">
    <property type="entry name" value="Asp/Glu/hydantoin_racemase"/>
</dbReference>
<feature type="binding site" evidence="7">
    <location>
        <begin position="7"/>
        <end position="8"/>
    </location>
    <ligand>
        <name>substrate</name>
    </ligand>
</feature>
<keyword evidence="3 7" id="KW-0133">Cell shape</keyword>
<dbReference type="HAMAP" id="MF_00258">
    <property type="entry name" value="Glu_racemase"/>
    <property type="match status" value="1"/>
</dbReference>
<evidence type="ECO:0000256" key="7">
    <source>
        <dbReference type="HAMAP-Rule" id="MF_00258"/>
    </source>
</evidence>
<keyword evidence="9" id="KW-1185">Reference proteome</keyword>
<dbReference type="InterPro" id="IPR018187">
    <property type="entry name" value="Asp/Glu_racemase_AS_1"/>
</dbReference>
<dbReference type="NCBIfam" id="TIGR00067">
    <property type="entry name" value="glut_race"/>
    <property type="match status" value="1"/>
</dbReference>
<comment type="similarity">
    <text evidence="7">Belongs to the aspartate/glutamate racemases family.</text>
</comment>
<comment type="catalytic activity">
    <reaction evidence="1 7">
        <text>L-glutamate = D-glutamate</text>
        <dbReference type="Rhea" id="RHEA:12813"/>
        <dbReference type="ChEBI" id="CHEBI:29985"/>
        <dbReference type="ChEBI" id="CHEBI:29986"/>
        <dbReference type="EC" id="5.1.1.3"/>
    </reaction>
</comment>
<dbReference type="HOGENOM" id="CLU_052344_0_2_0"/>
<dbReference type="GO" id="GO:0071555">
    <property type="term" value="P:cell wall organization"/>
    <property type="evidence" value="ECO:0007669"/>
    <property type="project" value="UniProtKB-KW"/>
</dbReference>
<dbReference type="PROSITE" id="PS00923">
    <property type="entry name" value="ASP_GLU_RACEMASE_1"/>
    <property type="match status" value="1"/>
</dbReference>
<feature type="active site" description="Proton donor/acceptor" evidence="7">
    <location>
        <position position="71"/>
    </location>
</feature>
<feature type="active site" description="Proton donor/acceptor" evidence="7">
    <location>
        <position position="181"/>
    </location>
</feature>
<gene>
    <name evidence="7 8" type="primary">murI</name>
    <name evidence="8" type="ordered locus">DEFDS_1793</name>
</gene>
<dbReference type="GO" id="GO:0008881">
    <property type="term" value="F:glutamate racemase activity"/>
    <property type="evidence" value="ECO:0007669"/>
    <property type="project" value="UniProtKB-UniRule"/>
</dbReference>
<dbReference type="InterPro" id="IPR004391">
    <property type="entry name" value="Glu_race"/>
</dbReference>
<dbReference type="RefSeq" id="WP_013008493.1">
    <property type="nucleotide sequence ID" value="NC_013939.1"/>
</dbReference>
<dbReference type="PANTHER" id="PTHR21198">
    <property type="entry name" value="GLUTAMATE RACEMASE"/>
    <property type="match status" value="1"/>
</dbReference>
<accession>D3P958</accession>
<name>D3P958_DEFDS</name>
<dbReference type="Gene3D" id="3.40.50.1860">
    <property type="match status" value="2"/>
</dbReference>
<dbReference type="Proteomes" id="UP000001520">
    <property type="component" value="Chromosome"/>
</dbReference>
<reference evidence="8 9" key="1">
    <citation type="journal article" date="2010" name="DNA Res.">
        <title>Bacterial lifestyle in a deep-sea hydrothermal vent chimney revealed by the genome sequence of the thermophilic bacterium Deferribacter desulfuricans SSM1.</title>
        <authorList>
            <person name="Takaki Y."/>
            <person name="Shimamura S."/>
            <person name="Nakagawa S."/>
            <person name="Fukuhara Y."/>
            <person name="Horikawa H."/>
            <person name="Ankai A."/>
            <person name="Harada T."/>
            <person name="Hosoyama A."/>
            <person name="Oguchi A."/>
            <person name="Fukui S."/>
            <person name="Fujita N."/>
            <person name="Takami H."/>
            <person name="Takai K."/>
        </authorList>
    </citation>
    <scope>NUCLEOTIDE SEQUENCE [LARGE SCALE GENOMIC DNA]</scope>
    <source>
        <strain evidence="9">DSM 14783 / JCM 11476 / NBRC 101012 / SSM1</strain>
    </source>
</reference>
<keyword evidence="4 7" id="KW-0573">Peptidoglycan synthesis</keyword>
<evidence type="ECO:0000256" key="5">
    <source>
        <dbReference type="ARBA" id="ARBA00023235"/>
    </source>
</evidence>
<protein>
    <recommendedName>
        <fullName evidence="2 7">Glutamate racemase</fullName>
        <ecNumber evidence="2 7">5.1.1.3</ecNumber>
    </recommendedName>
</protein>
<dbReference type="GO" id="GO:0009252">
    <property type="term" value="P:peptidoglycan biosynthetic process"/>
    <property type="evidence" value="ECO:0007669"/>
    <property type="project" value="UniProtKB-UniRule"/>
</dbReference>
<dbReference type="InterPro" id="IPR001920">
    <property type="entry name" value="Asp/Glu_race"/>
</dbReference>
<evidence type="ECO:0000313" key="8">
    <source>
        <dbReference type="EMBL" id="BAI81248.1"/>
    </source>
</evidence>